<feature type="compositionally biased region" description="Basic and acidic residues" evidence="5">
    <location>
        <begin position="579"/>
        <end position="591"/>
    </location>
</feature>
<evidence type="ECO:0000256" key="3">
    <source>
        <dbReference type="ARBA" id="ARBA00022729"/>
    </source>
</evidence>
<keyword evidence="3" id="KW-0732">Signal</keyword>
<accession>A0A512M768</accession>
<evidence type="ECO:0000256" key="2">
    <source>
        <dbReference type="ARBA" id="ARBA00022525"/>
    </source>
</evidence>
<sequence length="1696" mass="184750">MLPWVAKADFVTLWSIGNWNGNPEEFNWTSGPTNAPGSAYVKDNDYYLAGTYPTPIGTVAVSEPWTNFESGFSDWSPTRRIHFNLTPAQATSTARIRLNFHHCWGSWELPGGGYNEGYGIHAFRVRWRTGANLATSFVLGTRTVRDYGSFVLEVNSGSFTPVAGENVLEITRLAPPDSSTDGGISPDALTLEIDPTALLNADGDGLPRWWEQDHGLNDNLASDAALDLDGDGLTNVQEFTRGTLPRDADSDDDGLKDGAETGTGTFVSITNTGTDPLKSDTDGDTVNDGDELVASPMANPNLADTDGDGTGDAWELRTGYNAASGASTPPFFNSAIGIKFVSDVHPLNTLPPQAVTGFFPQRNWNCTWALTSWRNQNGGNGDIVSPVADSLVNSAGVVVPVTLAWTSSGGAWASSNGSTSLGKLLDGYLNATSSTQASVTLSGIQYITYDVVVYAGSVYDGAHARIRLNNNATTDRYFLSATTRPQQSFVEPIVSDATQTWRGNTLHFRNVSGSSLNVRMISDSGHEGGIHAIQIVNMSTDSDGDGMPDAWEFAHQLMVSVNDASLDADGDNLSNGAEYTRRTDPRLRDTDGDGLEDLVETGTGIFLSLTDTGTNPMLKDTDGDGLSDSAELAVKPVMTLPSVSDSDGDGRSDGEEVAQGTNPRGSDTMTPRMPVIQAIGTNSFDWNVDNVQVVWDHTRGQVDEGNDWRAGDLFSISIQNSEDNSGNDAVYMALTRRGGRMTWYFHSNPNGAFSSPSNDGEGIWDSDWNSPPTTDLGPLLGFSNHGAVDISDRLQFRVQGSCPTGVQTNWNVTFTVRNMDTNQTVVTSTFNGCFAHNRVQDGNAIWDDGRDPPNEDRFRLWTHDGVQVFFEPTALEQMPAFSAWADNDEDGMPNAWETTYSLNISSSADASLDGDADGLTNLREYLAGTNPNDADSDDDLAKDGAEVQAGSNPMLASSKPPMHHGAPSGVVGEDLNGNGMSDAWEQWAGSFNLNSLLDVDGDGMSNGDEAVAGTNPFDSKSRLWVDTQRTGNDLTLRWPLLRYKQHRVWQSTDMSSWSQVAGSPVTVGEEYRQTLTGVITSGPPKFYEARVLDIDTDNDGVSDWTETNVLGSSTTNASSTRADVPVDANQDGTTEGTMRGDYATLLEQFQGAAGSGGFPGAGSSAAGISRPQASRFLMQGTFGPTLEDIQRVQQLGYEAWITEQVGKPATHHAGYIKGIYADMLGERQKLDYSYGGDEPDLFLFGNNMKTAFARAVIQGEDQLRQRVAFALNQILVTSRRDANIENRCLGIADYYDIFVRHAFGNYRDILAEVTMHPVMGRYLSHVGNQKADPSINRYPDENYAREVMQLFTIGLWQLNPDGSRQLDGFGQPIPTYTNADITQLARVMTGFWFGNHNWFGGGWTEQDYATPMSLHAEYHDFGTKALLGGLVLPARPMTDENALRDVTDSLDFLFNHPNTGVFIGKQLIQFLVTDNPSPAYVQRVSAVFANNGSGVRGDLGAVVRAILLDVEARDPRYTEGASFGRLKEPVIRAMALARAFGMKQVPDLLWWDWNDFYNDSRQEPTYAPSVFNFYRPDYKAPGLLTQSNLTAPVFQITDSYSAISYPNRLWDMLENGFRLWDTYNFPVDLSREKDLAANPERLVDHLNLIFCAGKMRPSSRTFILNALSQIPVAQTTARARVAAYLALVTPEGAVMR</sequence>
<dbReference type="InterPro" id="IPR014917">
    <property type="entry name" value="DUF1800"/>
</dbReference>
<dbReference type="Pfam" id="PF08811">
    <property type="entry name" value="DUF1800"/>
    <property type="match status" value="1"/>
</dbReference>
<dbReference type="PANTHER" id="PTHR37467">
    <property type="entry name" value="EXPORTED CALCIUM-BINDING GLYCOPROTEIN-RELATED"/>
    <property type="match status" value="1"/>
</dbReference>
<feature type="compositionally biased region" description="Acidic residues" evidence="5">
    <location>
        <begin position="282"/>
        <end position="291"/>
    </location>
</feature>
<dbReference type="Pfam" id="PF18884">
    <property type="entry name" value="TSP3_bac"/>
    <property type="match status" value="5"/>
</dbReference>
<evidence type="ECO:0008006" key="8">
    <source>
        <dbReference type="Google" id="ProtNLM"/>
    </source>
</evidence>
<feature type="region of interest" description="Disordered" evidence="5">
    <location>
        <begin position="1110"/>
        <end position="1135"/>
    </location>
</feature>
<evidence type="ECO:0000256" key="1">
    <source>
        <dbReference type="ARBA" id="ARBA00004613"/>
    </source>
</evidence>
<evidence type="ECO:0000313" key="6">
    <source>
        <dbReference type="EMBL" id="GEP42563.1"/>
    </source>
</evidence>
<dbReference type="GO" id="GO:0005509">
    <property type="term" value="F:calcium ion binding"/>
    <property type="evidence" value="ECO:0007669"/>
    <property type="project" value="InterPro"/>
</dbReference>
<dbReference type="PANTHER" id="PTHR37467:SF1">
    <property type="entry name" value="EXPORTED CALCIUM-BINDING GLYCOPROTEIN"/>
    <property type="match status" value="1"/>
</dbReference>
<protein>
    <recommendedName>
        <fullName evidence="8">DUF1800 family protein</fullName>
    </recommendedName>
</protein>
<feature type="compositionally biased region" description="Polar residues" evidence="5">
    <location>
        <begin position="1110"/>
        <end position="1121"/>
    </location>
</feature>
<dbReference type="EMBL" id="BKAG01000010">
    <property type="protein sequence ID" value="GEP42563.1"/>
    <property type="molecule type" value="Genomic_DNA"/>
</dbReference>
<gene>
    <name evidence="6" type="ORF">BGE01nite_18540</name>
</gene>
<feature type="compositionally biased region" description="Polar residues" evidence="5">
    <location>
        <begin position="262"/>
        <end position="274"/>
    </location>
</feature>
<evidence type="ECO:0000256" key="4">
    <source>
        <dbReference type="ARBA" id="ARBA00022837"/>
    </source>
</evidence>
<dbReference type="Proteomes" id="UP000321577">
    <property type="component" value="Unassembled WGS sequence"/>
</dbReference>
<dbReference type="Gene3D" id="4.10.1080.10">
    <property type="entry name" value="TSP type-3 repeat"/>
    <property type="match status" value="1"/>
</dbReference>
<dbReference type="SUPFAM" id="SSF103647">
    <property type="entry name" value="TSP type-3 repeat"/>
    <property type="match status" value="1"/>
</dbReference>
<feature type="compositionally biased region" description="Polar residues" evidence="5">
    <location>
        <begin position="659"/>
        <end position="669"/>
    </location>
</feature>
<evidence type="ECO:0000256" key="5">
    <source>
        <dbReference type="SAM" id="MobiDB-lite"/>
    </source>
</evidence>
<organism evidence="6 7">
    <name type="scientific">Brevifollis gellanilyticus</name>
    <dbReference type="NCBI Taxonomy" id="748831"/>
    <lineage>
        <taxon>Bacteria</taxon>
        <taxon>Pseudomonadati</taxon>
        <taxon>Verrucomicrobiota</taxon>
        <taxon>Verrucomicrobiia</taxon>
        <taxon>Verrucomicrobiales</taxon>
        <taxon>Verrucomicrobiaceae</taxon>
    </lineage>
</organism>
<dbReference type="InterPro" id="IPR053180">
    <property type="entry name" value="Ca-binding_acidic-repeat"/>
</dbReference>
<keyword evidence="4" id="KW-0106">Calcium</keyword>
<reference evidence="6 7" key="1">
    <citation type="submission" date="2019-07" db="EMBL/GenBank/DDBJ databases">
        <title>Whole genome shotgun sequence of Brevifollis gellanilyticus NBRC 108608.</title>
        <authorList>
            <person name="Hosoyama A."/>
            <person name="Uohara A."/>
            <person name="Ohji S."/>
            <person name="Ichikawa N."/>
        </authorList>
    </citation>
    <scope>NUCLEOTIDE SEQUENCE [LARGE SCALE GENOMIC DNA]</scope>
    <source>
        <strain evidence="6 7">NBRC 108608</strain>
    </source>
</reference>
<feature type="region of interest" description="Disordered" evidence="5">
    <location>
        <begin position="635"/>
        <end position="671"/>
    </location>
</feature>
<dbReference type="InterPro" id="IPR059100">
    <property type="entry name" value="TSP3_bac"/>
</dbReference>
<evidence type="ECO:0000313" key="7">
    <source>
        <dbReference type="Proteomes" id="UP000321577"/>
    </source>
</evidence>
<dbReference type="InterPro" id="IPR028974">
    <property type="entry name" value="TSP_type-3_rpt"/>
</dbReference>
<feature type="region of interest" description="Disordered" evidence="5">
    <location>
        <begin position="950"/>
        <end position="974"/>
    </location>
</feature>
<keyword evidence="2" id="KW-0964">Secreted</keyword>
<name>A0A512M768_9BACT</name>
<feature type="compositionally biased region" description="Basic and acidic residues" evidence="5">
    <location>
        <begin position="244"/>
        <end position="259"/>
    </location>
</feature>
<proteinExistence type="predicted"/>
<keyword evidence="7" id="KW-1185">Reference proteome</keyword>
<feature type="region of interest" description="Disordered" evidence="5">
    <location>
        <begin position="570"/>
        <end position="593"/>
    </location>
</feature>
<feature type="region of interest" description="Disordered" evidence="5">
    <location>
        <begin position="242"/>
        <end position="310"/>
    </location>
</feature>
<comment type="subcellular location">
    <subcellularLocation>
        <location evidence="1">Secreted</location>
    </subcellularLocation>
</comment>
<comment type="caution">
    <text evidence="6">The sequence shown here is derived from an EMBL/GenBank/DDBJ whole genome shotgun (WGS) entry which is preliminary data.</text>
</comment>